<gene>
    <name evidence="2" type="ORF">AUK04_03030</name>
</gene>
<dbReference type="Proteomes" id="UP000183758">
    <property type="component" value="Unassembled WGS sequence"/>
</dbReference>
<feature type="transmembrane region" description="Helical" evidence="1">
    <location>
        <begin position="83"/>
        <end position="103"/>
    </location>
</feature>
<organism evidence="2 3">
    <name type="scientific">Candidatus Roizmanbacteria bacterium CG2_30_33_16</name>
    <dbReference type="NCBI Taxonomy" id="1805340"/>
    <lineage>
        <taxon>Bacteria</taxon>
        <taxon>Candidatus Roizmaniibacteriota</taxon>
    </lineage>
</organism>
<keyword evidence="1" id="KW-0472">Membrane</keyword>
<feature type="transmembrane region" description="Helical" evidence="1">
    <location>
        <begin position="115"/>
        <end position="136"/>
    </location>
</feature>
<feature type="transmembrane region" description="Helical" evidence="1">
    <location>
        <begin position="12"/>
        <end position="30"/>
    </location>
</feature>
<comment type="caution">
    <text evidence="2">The sequence shown here is derived from an EMBL/GenBank/DDBJ whole genome shotgun (WGS) entry which is preliminary data.</text>
</comment>
<keyword evidence="1" id="KW-0812">Transmembrane</keyword>
<sequence>MKTQTTVLEKITTLPLNFVLPILAFAIPLFISGPQWLTGTVVNTLLFLVVSQNLGRKNWLSVAILPSLAAVSHGLLFGKFTPFLLYFLPFIWIGNLLLMFTFFKLNKFLPLTISVIFSSLIKSFWLYLFASMYFQLKLVPAVFLTSMGIFQLITAIFGGIIALKIKTVFVKDSL</sequence>
<name>A0A1J5HXY4_9BACT</name>
<protein>
    <submittedName>
        <fullName evidence="2">Uncharacterized protein</fullName>
    </submittedName>
</protein>
<keyword evidence="1" id="KW-1133">Transmembrane helix</keyword>
<dbReference type="AlphaFoldDB" id="A0A1J5HXY4"/>
<feature type="non-terminal residue" evidence="2">
    <location>
        <position position="174"/>
    </location>
</feature>
<accession>A0A1J5HXY4</accession>
<feature type="transmembrane region" description="Helical" evidence="1">
    <location>
        <begin position="142"/>
        <end position="163"/>
    </location>
</feature>
<evidence type="ECO:0000313" key="2">
    <source>
        <dbReference type="EMBL" id="OIP83808.1"/>
    </source>
</evidence>
<reference evidence="2 3" key="1">
    <citation type="journal article" date="2016" name="Environ. Microbiol.">
        <title>Genomic resolution of a cold subsurface aquifer community provides metabolic insights for novel microbes adapted to high CO concentrations.</title>
        <authorList>
            <person name="Probst A.J."/>
            <person name="Castelle C.J."/>
            <person name="Singh A."/>
            <person name="Brown C.T."/>
            <person name="Anantharaman K."/>
            <person name="Sharon I."/>
            <person name="Hug L.A."/>
            <person name="Burstein D."/>
            <person name="Emerson J.B."/>
            <person name="Thomas B.C."/>
            <person name="Banfield J.F."/>
        </authorList>
    </citation>
    <scope>NUCLEOTIDE SEQUENCE [LARGE SCALE GENOMIC DNA]</scope>
    <source>
        <strain evidence="2">CG2_30_33_16</strain>
    </source>
</reference>
<evidence type="ECO:0000313" key="3">
    <source>
        <dbReference type="Proteomes" id="UP000183758"/>
    </source>
</evidence>
<proteinExistence type="predicted"/>
<dbReference type="EMBL" id="MNZM01000074">
    <property type="protein sequence ID" value="OIP83808.1"/>
    <property type="molecule type" value="Genomic_DNA"/>
</dbReference>
<evidence type="ECO:0000256" key="1">
    <source>
        <dbReference type="SAM" id="Phobius"/>
    </source>
</evidence>